<organism evidence="2 3">
    <name type="scientific">Marasmiellus scandens</name>
    <dbReference type="NCBI Taxonomy" id="2682957"/>
    <lineage>
        <taxon>Eukaryota</taxon>
        <taxon>Fungi</taxon>
        <taxon>Dikarya</taxon>
        <taxon>Basidiomycota</taxon>
        <taxon>Agaricomycotina</taxon>
        <taxon>Agaricomycetes</taxon>
        <taxon>Agaricomycetidae</taxon>
        <taxon>Agaricales</taxon>
        <taxon>Marasmiineae</taxon>
        <taxon>Omphalotaceae</taxon>
        <taxon>Marasmiellus</taxon>
    </lineage>
</organism>
<keyword evidence="1" id="KW-0732">Signal</keyword>
<feature type="signal peptide" evidence="1">
    <location>
        <begin position="1"/>
        <end position="22"/>
    </location>
</feature>
<evidence type="ECO:0000313" key="2">
    <source>
        <dbReference type="EMBL" id="KAK7449218.1"/>
    </source>
</evidence>
<sequence>MMWLLSIIILSLAFCSDISVKALSIAPIPVVTQLIPTTVSWSRNSSNDADNWYFVGQNQLGTISDPIPVPYANAPNGEVNILFIRTG</sequence>
<accession>A0ABR1J359</accession>
<gene>
    <name evidence="2" type="ORF">VKT23_013363</name>
</gene>
<proteinExistence type="predicted"/>
<reference evidence="2 3" key="1">
    <citation type="submission" date="2024-01" db="EMBL/GenBank/DDBJ databases">
        <title>A draft genome for the cacao thread blight pathogen Marasmiellus scandens.</title>
        <authorList>
            <person name="Baruah I.K."/>
            <person name="Leung J."/>
            <person name="Bukari Y."/>
            <person name="Amoako-Attah I."/>
            <person name="Meinhardt L.W."/>
            <person name="Bailey B.A."/>
            <person name="Cohen S.P."/>
        </authorList>
    </citation>
    <scope>NUCLEOTIDE SEQUENCE [LARGE SCALE GENOMIC DNA]</scope>
    <source>
        <strain evidence="2 3">GH-19</strain>
    </source>
</reference>
<comment type="caution">
    <text evidence="2">The sequence shown here is derived from an EMBL/GenBank/DDBJ whole genome shotgun (WGS) entry which is preliminary data.</text>
</comment>
<dbReference type="Proteomes" id="UP001498398">
    <property type="component" value="Unassembled WGS sequence"/>
</dbReference>
<name>A0ABR1J359_9AGAR</name>
<evidence type="ECO:0000313" key="3">
    <source>
        <dbReference type="Proteomes" id="UP001498398"/>
    </source>
</evidence>
<evidence type="ECO:0000256" key="1">
    <source>
        <dbReference type="SAM" id="SignalP"/>
    </source>
</evidence>
<dbReference type="EMBL" id="JBANRG010000036">
    <property type="protein sequence ID" value="KAK7449218.1"/>
    <property type="molecule type" value="Genomic_DNA"/>
</dbReference>
<feature type="chain" id="PRO_5045200824" evidence="1">
    <location>
        <begin position="23"/>
        <end position="87"/>
    </location>
</feature>
<protein>
    <submittedName>
        <fullName evidence="2">Uncharacterized protein</fullName>
    </submittedName>
</protein>
<keyword evidence="3" id="KW-1185">Reference proteome</keyword>